<comment type="similarity">
    <text evidence="1">Belongs to the methylthioribose kinase family.</text>
</comment>
<accession>A0A2A9NTH7</accession>
<feature type="domain" description="Aminoglycoside phosphotransferase" evidence="6">
    <location>
        <begin position="31"/>
        <end position="277"/>
    </location>
</feature>
<dbReference type="InterPro" id="IPR011009">
    <property type="entry name" value="Kinase-like_dom_sf"/>
</dbReference>
<gene>
    <name evidence="7" type="ORF">AMATHDRAFT_60169</name>
</gene>
<evidence type="ECO:0000256" key="4">
    <source>
        <dbReference type="ARBA" id="ARBA00022777"/>
    </source>
</evidence>
<evidence type="ECO:0000256" key="2">
    <source>
        <dbReference type="ARBA" id="ARBA00022679"/>
    </source>
</evidence>
<dbReference type="InterPro" id="IPR002575">
    <property type="entry name" value="Aminoglycoside_PTrfase"/>
</dbReference>
<protein>
    <recommendedName>
        <fullName evidence="6">Aminoglycoside phosphotransferase domain-containing protein</fullName>
    </recommendedName>
</protein>
<evidence type="ECO:0000313" key="7">
    <source>
        <dbReference type="EMBL" id="PFH50963.1"/>
    </source>
</evidence>
<proteinExistence type="inferred from homology"/>
<keyword evidence="5" id="KW-0067">ATP-binding</keyword>
<keyword evidence="3" id="KW-0547">Nucleotide-binding</keyword>
<keyword evidence="8" id="KW-1185">Reference proteome</keyword>
<evidence type="ECO:0000313" key="8">
    <source>
        <dbReference type="Proteomes" id="UP000242287"/>
    </source>
</evidence>
<dbReference type="STRING" id="703135.A0A2A9NTH7"/>
<dbReference type="Proteomes" id="UP000242287">
    <property type="component" value="Unassembled WGS sequence"/>
</dbReference>
<dbReference type="PANTHER" id="PTHR34273">
    <property type="entry name" value="METHYLTHIORIBOSE KINASE"/>
    <property type="match status" value="1"/>
</dbReference>
<dbReference type="EMBL" id="KZ301994">
    <property type="protein sequence ID" value="PFH50963.1"/>
    <property type="molecule type" value="Genomic_DNA"/>
</dbReference>
<dbReference type="OrthoDB" id="25129at2759"/>
<organism evidence="7 8">
    <name type="scientific">Amanita thiersii Skay4041</name>
    <dbReference type="NCBI Taxonomy" id="703135"/>
    <lineage>
        <taxon>Eukaryota</taxon>
        <taxon>Fungi</taxon>
        <taxon>Dikarya</taxon>
        <taxon>Basidiomycota</taxon>
        <taxon>Agaricomycotina</taxon>
        <taxon>Agaricomycetes</taxon>
        <taxon>Agaricomycetidae</taxon>
        <taxon>Agaricales</taxon>
        <taxon>Pluteineae</taxon>
        <taxon>Amanitaceae</taxon>
        <taxon>Amanita</taxon>
    </lineage>
</organism>
<dbReference type="Gene3D" id="3.90.1200.10">
    <property type="match status" value="1"/>
</dbReference>
<dbReference type="PANTHER" id="PTHR34273:SF2">
    <property type="entry name" value="METHYLTHIORIBOSE KINASE"/>
    <property type="match status" value="1"/>
</dbReference>
<dbReference type="AlphaFoldDB" id="A0A2A9NTH7"/>
<evidence type="ECO:0000256" key="1">
    <source>
        <dbReference type="ARBA" id="ARBA00010165"/>
    </source>
</evidence>
<evidence type="ECO:0000256" key="5">
    <source>
        <dbReference type="ARBA" id="ARBA00022840"/>
    </source>
</evidence>
<dbReference type="Gene3D" id="3.30.200.20">
    <property type="entry name" value="Phosphorylase Kinase, domain 1"/>
    <property type="match status" value="1"/>
</dbReference>
<dbReference type="SUPFAM" id="SSF56112">
    <property type="entry name" value="Protein kinase-like (PK-like)"/>
    <property type="match status" value="1"/>
</dbReference>
<dbReference type="GO" id="GO:0016301">
    <property type="term" value="F:kinase activity"/>
    <property type="evidence" value="ECO:0007669"/>
    <property type="project" value="UniProtKB-KW"/>
</dbReference>
<keyword evidence="2" id="KW-0808">Transferase</keyword>
<dbReference type="Pfam" id="PF01636">
    <property type="entry name" value="APH"/>
    <property type="match status" value="1"/>
</dbReference>
<keyword evidence="4" id="KW-0418">Kinase</keyword>
<evidence type="ECO:0000259" key="6">
    <source>
        <dbReference type="Pfam" id="PF01636"/>
    </source>
</evidence>
<reference evidence="7 8" key="1">
    <citation type="submission" date="2014-02" db="EMBL/GenBank/DDBJ databases">
        <title>Transposable element dynamics among asymbiotic and ectomycorrhizal Amanita fungi.</title>
        <authorList>
            <consortium name="DOE Joint Genome Institute"/>
            <person name="Hess J."/>
            <person name="Skrede I."/>
            <person name="Wolfe B."/>
            <person name="LaButti K."/>
            <person name="Ohm R.A."/>
            <person name="Grigoriev I.V."/>
            <person name="Pringle A."/>
        </authorList>
    </citation>
    <scope>NUCLEOTIDE SEQUENCE [LARGE SCALE GENOMIC DNA]</scope>
    <source>
        <strain evidence="7 8">SKay4041</strain>
    </source>
</reference>
<dbReference type="GO" id="GO:0005524">
    <property type="term" value="F:ATP binding"/>
    <property type="evidence" value="ECO:0007669"/>
    <property type="project" value="UniProtKB-KW"/>
</dbReference>
<name>A0A2A9NTH7_9AGAR</name>
<evidence type="ECO:0000256" key="3">
    <source>
        <dbReference type="ARBA" id="ARBA00022741"/>
    </source>
</evidence>
<sequence>MDTPTQTWDLTTVDGVRDYVKGTPFSSSGKIVILSGGYTNFVYRVTLDEPFRGKTTVVIKHSKPYARSSVYLPLEISRQSFEVEALRRVRTIIPEGALVTVPEVYLFDEKECAIIMEDAGVESVPLKQFMIEGRLSVPMGERLGAALGEFAGRLHVWGKDPNLLEYFEGHKMAKELFAWFYYDRLYGLIDPSKESDVAALRDPPLEISDGDLAIIKKVGEDMATAVKNAKDTFVMGDFWPGNMAVHATEENELLRVYVLDWEICRPGLAGIEIGQFCSEIDCVRHFYPA</sequence>